<evidence type="ECO:0000313" key="1">
    <source>
        <dbReference type="EMBL" id="CAK7913216.1"/>
    </source>
</evidence>
<reference evidence="1" key="1">
    <citation type="submission" date="2024-01" db="EMBL/GenBank/DDBJ databases">
        <authorList>
            <person name="Webb A."/>
        </authorList>
    </citation>
    <scope>NUCLEOTIDE SEQUENCE</scope>
    <source>
        <strain evidence="1">Pm1</strain>
    </source>
</reference>
<dbReference type="InterPro" id="IPR012337">
    <property type="entry name" value="RNaseH-like_sf"/>
</dbReference>
<comment type="caution">
    <text evidence="1">The sequence shown here is derived from an EMBL/GenBank/DDBJ whole genome shotgun (WGS) entry which is preliminary data.</text>
</comment>
<dbReference type="Proteomes" id="UP001162060">
    <property type="component" value="Unassembled WGS sequence"/>
</dbReference>
<evidence type="ECO:0008006" key="3">
    <source>
        <dbReference type="Google" id="ProtNLM"/>
    </source>
</evidence>
<dbReference type="PANTHER" id="PTHR42648:SF28">
    <property type="entry name" value="TRANSPOSON-ENCODED PROTEIN WITH RIBONUCLEASE H-LIKE AND RETROVIRUS ZINC FINGER-LIKE DOMAINS"/>
    <property type="match status" value="1"/>
</dbReference>
<name>A0AAV1TEA7_9STRA</name>
<protein>
    <recommendedName>
        <fullName evidence="3">Integrase catalytic domain-containing protein</fullName>
    </recommendedName>
</protein>
<dbReference type="PANTHER" id="PTHR42648">
    <property type="entry name" value="TRANSPOSASE, PUTATIVE-RELATED"/>
    <property type="match status" value="1"/>
</dbReference>
<dbReference type="SUPFAM" id="SSF53098">
    <property type="entry name" value="Ribonuclease H-like"/>
    <property type="match status" value="1"/>
</dbReference>
<proteinExistence type="predicted"/>
<sequence>MASDPSSGKRLTSHRRMACVSCMEGKQTRNVQPQQDSSENAPMDRIGGVICLSLKGLMAPQDSLKNRDLFNFVDSKNNYYRIFLARTKDSAAKHFEALLARFEKRFDCRIHVLRTDGGGEYANVYLFCKRTGVAWER</sequence>
<gene>
    <name evidence="1" type="ORF">PM001_LOCUS4713</name>
</gene>
<dbReference type="EMBL" id="CAKLBY020000039">
    <property type="protein sequence ID" value="CAK7913216.1"/>
    <property type="molecule type" value="Genomic_DNA"/>
</dbReference>
<dbReference type="InterPro" id="IPR039537">
    <property type="entry name" value="Retrotran_Ty1/copia-like"/>
</dbReference>
<organism evidence="1 2">
    <name type="scientific">Peronospora matthiolae</name>
    <dbReference type="NCBI Taxonomy" id="2874970"/>
    <lineage>
        <taxon>Eukaryota</taxon>
        <taxon>Sar</taxon>
        <taxon>Stramenopiles</taxon>
        <taxon>Oomycota</taxon>
        <taxon>Peronosporomycetes</taxon>
        <taxon>Peronosporales</taxon>
        <taxon>Peronosporaceae</taxon>
        <taxon>Peronospora</taxon>
    </lineage>
</organism>
<accession>A0AAV1TEA7</accession>
<dbReference type="AlphaFoldDB" id="A0AAV1TEA7"/>
<evidence type="ECO:0000313" key="2">
    <source>
        <dbReference type="Proteomes" id="UP001162060"/>
    </source>
</evidence>